<organism evidence="10 11">
    <name type="scientific">Dioszegia hungarica</name>
    <dbReference type="NCBI Taxonomy" id="4972"/>
    <lineage>
        <taxon>Eukaryota</taxon>
        <taxon>Fungi</taxon>
        <taxon>Dikarya</taxon>
        <taxon>Basidiomycota</taxon>
        <taxon>Agaricomycotina</taxon>
        <taxon>Tremellomycetes</taxon>
        <taxon>Tremellales</taxon>
        <taxon>Bulleribasidiaceae</taxon>
        <taxon>Dioszegia</taxon>
    </lineage>
</organism>
<keyword evidence="5 8" id="KW-1133">Transmembrane helix</keyword>
<evidence type="ECO:0000256" key="2">
    <source>
        <dbReference type="ARBA" id="ARBA00010992"/>
    </source>
</evidence>
<accession>A0AA38LVE3</accession>
<comment type="caution">
    <text evidence="10">The sequence shown here is derived from an EMBL/GenBank/DDBJ whole genome shotgun (WGS) entry which is preliminary data.</text>
</comment>
<reference evidence="10" key="1">
    <citation type="journal article" date="2022" name="G3 (Bethesda)">
        <title>High quality genome of the basidiomycete yeast Dioszegia hungarica PDD-24b-2 isolated from cloud water.</title>
        <authorList>
            <person name="Jarrige D."/>
            <person name="Haridas S."/>
            <person name="Bleykasten-Grosshans C."/>
            <person name="Joly M."/>
            <person name="Nadalig T."/>
            <person name="Sancelme M."/>
            <person name="Vuilleumier S."/>
            <person name="Grigoriev I.V."/>
            <person name="Amato P."/>
            <person name="Bringel F."/>
        </authorList>
    </citation>
    <scope>NUCLEOTIDE SEQUENCE</scope>
    <source>
        <strain evidence="10">PDD-24b-2</strain>
    </source>
</reference>
<dbReference type="InterPro" id="IPR050360">
    <property type="entry name" value="MFS_Sugar_Transporters"/>
</dbReference>
<feature type="transmembrane region" description="Helical" evidence="8">
    <location>
        <begin position="389"/>
        <end position="409"/>
    </location>
</feature>
<evidence type="ECO:0000256" key="5">
    <source>
        <dbReference type="ARBA" id="ARBA00022989"/>
    </source>
</evidence>
<dbReference type="RefSeq" id="XP_052946932.1">
    <property type="nucleotide sequence ID" value="XM_053093651.1"/>
</dbReference>
<keyword evidence="3" id="KW-0813">Transport</keyword>
<feature type="transmembrane region" description="Helical" evidence="8">
    <location>
        <begin position="350"/>
        <end position="369"/>
    </location>
</feature>
<feature type="transmembrane region" description="Helical" evidence="8">
    <location>
        <begin position="163"/>
        <end position="185"/>
    </location>
</feature>
<dbReference type="InterPro" id="IPR020846">
    <property type="entry name" value="MFS_dom"/>
</dbReference>
<dbReference type="PRINTS" id="PR00171">
    <property type="entry name" value="SUGRTRNSPORT"/>
</dbReference>
<evidence type="ECO:0000259" key="9">
    <source>
        <dbReference type="PROSITE" id="PS50850"/>
    </source>
</evidence>
<feature type="transmembrane region" description="Helical" evidence="8">
    <location>
        <begin position="102"/>
        <end position="119"/>
    </location>
</feature>
<keyword evidence="6 8" id="KW-0472">Membrane</keyword>
<dbReference type="Pfam" id="PF00083">
    <property type="entry name" value="Sugar_tr"/>
    <property type="match status" value="1"/>
</dbReference>
<dbReference type="GO" id="GO:0016020">
    <property type="term" value="C:membrane"/>
    <property type="evidence" value="ECO:0007669"/>
    <property type="project" value="UniProtKB-SubCell"/>
</dbReference>
<evidence type="ECO:0000256" key="6">
    <source>
        <dbReference type="ARBA" id="ARBA00023136"/>
    </source>
</evidence>
<name>A0AA38LVE3_9TREE</name>
<dbReference type="Proteomes" id="UP001164286">
    <property type="component" value="Unassembled WGS sequence"/>
</dbReference>
<feature type="transmembrane region" description="Helical" evidence="8">
    <location>
        <begin position="284"/>
        <end position="309"/>
    </location>
</feature>
<gene>
    <name evidence="10" type="ORF">MKK02DRAFT_45867</name>
</gene>
<dbReference type="EMBL" id="JAKWFO010000005">
    <property type="protein sequence ID" value="KAI9637155.1"/>
    <property type="molecule type" value="Genomic_DNA"/>
</dbReference>
<sequence length="517" mass="57502">MSSIEKVPVYSTWNNNTHPQWWRDKGLRKMVLCLTSIYAACFTFGYDGSLLASLLIMPQWKAYFNNPVGNTLGLIAASFYFPKIVAPIPAAWCSDRYGRRPTMFIGSCICIAGALVVSLSNSQNMFIGGRAILGFGSGFKQTVAPYYLQELAHPRIRAACGSLYYLSYFLGTICAGWFGFAVLGWQSEWSWRTLTLLQALGSIWTVLLVLLGVMSESPRWLLNVGRKDEAHRVMAKYHANGDLDDELVVNELAEMEEVQRTAVEANAISLREFIRTPGNRRRTAVVVVSASGTQLSGSVLISAYLGPILTSVGITSPSQQVALLSGLNMLGLVVVVLVASFGLERIGRRPIWLVGLTGQAVFFLVFIGLSAGYDATKNPMMGVATIPMIYLYFGCYCATWSALSAMYCTEILPTTLRSKGIGIYIFVLSIAVTYNQYVNPIALQAIAWRYYFLFFALQLFFLVFAYFFYLETKGMTMEEVGNLFDGKDQVEAIQARIYERPARKMDGTEVEHVEVKQ</sequence>
<dbReference type="PANTHER" id="PTHR48022:SF52">
    <property type="entry name" value="SUGAR TRANSPORTER, PUTATIVE-RELATED"/>
    <property type="match status" value="1"/>
</dbReference>
<evidence type="ECO:0000256" key="4">
    <source>
        <dbReference type="ARBA" id="ARBA00022692"/>
    </source>
</evidence>
<dbReference type="PROSITE" id="PS50850">
    <property type="entry name" value="MFS"/>
    <property type="match status" value="1"/>
</dbReference>
<feature type="transmembrane region" description="Helical" evidence="8">
    <location>
        <begin position="191"/>
        <end position="213"/>
    </location>
</feature>
<evidence type="ECO:0000313" key="10">
    <source>
        <dbReference type="EMBL" id="KAI9637155.1"/>
    </source>
</evidence>
<dbReference type="GeneID" id="77732856"/>
<evidence type="ECO:0000256" key="8">
    <source>
        <dbReference type="SAM" id="Phobius"/>
    </source>
</evidence>
<dbReference type="InterPro" id="IPR005828">
    <property type="entry name" value="MFS_sugar_transport-like"/>
</dbReference>
<protein>
    <submittedName>
        <fullName evidence="10">General substrate transporter</fullName>
    </submittedName>
</protein>
<evidence type="ECO:0000256" key="7">
    <source>
        <dbReference type="ARBA" id="ARBA00049119"/>
    </source>
</evidence>
<dbReference type="Gene3D" id="1.20.1250.20">
    <property type="entry name" value="MFS general substrate transporter like domains"/>
    <property type="match status" value="1"/>
</dbReference>
<dbReference type="PROSITE" id="PS00216">
    <property type="entry name" value="SUGAR_TRANSPORT_1"/>
    <property type="match status" value="2"/>
</dbReference>
<proteinExistence type="inferred from homology"/>
<evidence type="ECO:0000256" key="1">
    <source>
        <dbReference type="ARBA" id="ARBA00004141"/>
    </source>
</evidence>
<comment type="catalytic activity">
    <reaction evidence="7">
        <text>myo-inositol(out) + H(+)(out) = myo-inositol(in) + H(+)(in)</text>
        <dbReference type="Rhea" id="RHEA:60364"/>
        <dbReference type="ChEBI" id="CHEBI:15378"/>
        <dbReference type="ChEBI" id="CHEBI:17268"/>
    </reaction>
</comment>
<feature type="transmembrane region" description="Helical" evidence="8">
    <location>
        <begin position="321"/>
        <end position="343"/>
    </location>
</feature>
<feature type="transmembrane region" description="Helical" evidence="8">
    <location>
        <begin position="31"/>
        <end position="56"/>
    </location>
</feature>
<dbReference type="PANTHER" id="PTHR48022">
    <property type="entry name" value="PLASTIDIC GLUCOSE TRANSPORTER 4"/>
    <property type="match status" value="1"/>
</dbReference>
<dbReference type="InterPro" id="IPR003663">
    <property type="entry name" value="Sugar/inositol_transpt"/>
</dbReference>
<evidence type="ECO:0000313" key="11">
    <source>
        <dbReference type="Proteomes" id="UP001164286"/>
    </source>
</evidence>
<dbReference type="InterPro" id="IPR036259">
    <property type="entry name" value="MFS_trans_sf"/>
</dbReference>
<dbReference type="InterPro" id="IPR005829">
    <property type="entry name" value="Sugar_transporter_CS"/>
</dbReference>
<comment type="similarity">
    <text evidence="2">Belongs to the major facilitator superfamily. Sugar transporter (TC 2.A.1.1) family.</text>
</comment>
<dbReference type="PROSITE" id="PS00217">
    <property type="entry name" value="SUGAR_TRANSPORT_2"/>
    <property type="match status" value="1"/>
</dbReference>
<dbReference type="GO" id="GO:0005351">
    <property type="term" value="F:carbohydrate:proton symporter activity"/>
    <property type="evidence" value="ECO:0007669"/>
    <property type="project" value="TreeGrafter"/>
</dbReference>
<dbReference type="AlphaFoldDB" id="A0AA38LVE3"/>
<comment type="subcellular location">
    <subcellularLocation>
        <location evidence="1">Membrane</location>
        <topology evidence="1">Multi-pass membrane protein</topology>
    </subcellularLocation>
</comment>
<keyword evidence="4 8" id="KW-0812">Transmembrane</keyword>
<feature type="domain" description="Major facilitator superfamily (MFS) profile" evidence="9">
    <location>
        <begin position="33"/>
        <end position="473"/>
    </location>
</feature>
<keyword evidence="11" id="KW-1185">Reference proteome</keyword>
<feature type="transmembrane region" description="Helical" evidence="8">
    <location>
        <begin position="450"/>
        <end position="469"/>
    </location>
</feature>
<dbReference type="SUPFAM" id="SSF103473">
    <property type="entry name" value="MFS general substrate transporter"/>
    <property type="match status" value="1"/>
</dbReference>
<evidence type="ECO:0000256" key="3">
    <source>
        <dbReference type="ARBA" id="ARBA00022448"/>
    </source>
</evidence>
<feature type="transmembrane region" description="Helical" evidence="8">
    <location>
        <begin position="62"/>
        <end position="81"/>
    </location>
</feature>
<dbReference type="FunFam" id="1.20.1250.20:FF:000134">
    <property type="entry name" value="MFS sugar transporter protein"/>
    <property type="match status" value="1"/>
</dbReference>
<feature type="transmembrane region" description="Helical" evidence="8">
    <location>
        <begin position="421"/>
        <end position="438"/>
    </location>
</feature>